<dbReference type="Proteomes" id="UP000238362">
    <property type="component" value="Unassembled WGS sequence"/>
</dbReference>
<dbReference type="AlphaFoldDB" id="A0A2T0LX25"/>
<evidence type="ECO:0000313" key="1">
    <source>
        <dbReference type="EMBL" id="PRX48573.1"/>
    </source>
</evidence>
<name>A0A2T0LX25_9PSEU</name>
<keyword evidence="2" id="KW-1185">Reference proteome</keyword>
<accession>A0A2T0LX25</accession>
<comment type="caution">
    <text evidence="1">The sequence shown here is derived from an EMBL/GenBank/DDBJ whole genome shotgun (WGS) entry which is preliminary data.</text>
</comment>
<organism evidence="1 2">
    <name type="scientific">Prauserella shujinwangii</name>
    <dbReference type="NCBI Taxonomy" id="1453103"/>
    <lineage>
        <taxon>Bacteria</taxon>
        <taxon>Bacillati</taxon>
        <taxon>Actinomycetota</taxon>
        <taxon>Actinomycetes</taxon>
        <taxon>Pseudonocardiales</taxon>
        <taxon>Pseudonocardiaceae</taxon>
        <taxon>Prauserella</taxon>
    </lineage>
</organism>
<sequence>MNAGRGFLGRVRIPPLDPLLHLVATFEKQGLAPAVGGSGLLVALGLADTARDWDVTVDAEVPPVVAALEHTGLPYRDGTDHDFYATERRYVVDGGDHDLDLLVNFAIRTPGGTERLPARVTGRWRGVPLADPAVWARAYRLMNRPAKAETLERWLADRP</sequence>
<evidence type="ECO:0008006" key="3">
    <source>
        <dbReference type="Google" id="ProtNLM"/>
    </source>
</evidence>
<dbReference type="SUPFAM" id="SSF81301">
    <property type="entry name" value="Nucleotidyltransferase"/>
    <property type="match status" value="1"/>
</dbReference>
<reference evidence="1 2" key="1">
    <citation type="submission" date="2018-03" db="EMBL/GenBank/DDBJ databases">
        <title>Genomic Encyclopedia of Type Strains, Phase III (KMG-III): the genomes of soil and plant-associated and newly described type strains.</title>
        <authorList>
            <person name="Whitman W."/>
        </authorList>
    </citation>
    <scope>NUCLEOTIDE SEQUENCE [LARGE SCALE GENOMIC DNA]</scope>
    <source>
        <strain evidence="1 2">CGMCC 4.7125</strain>
    </source>
</reference>
<protein>
    <recommendedName>
        <fullName evidence="3">Nucleotidyltransferase AbiEii toxin of type IV toxin-antitoxin system</fullName>
    </recommendedName>
</protein>
<proteinExistence type="predicted"/>
<dbReference type="InterPro" id="IPR043519">
    <property type="entry name" value="NT_sf"/>
</dbReference>
<gene>
    <name evidence="1" type="ORF">B0I33_104390</name>
</gene>
<dbReference type="Gene3D" id="3.30.460.40">
    <property type="match status" value="1"/>
</dbReference>
<dbReference type="EMBL" id="PVNH01000004">
    <property type="protein sequence ID" value="PRX48573.1"/>
    <property type="molecule type" value="Genomic_DNA"/>
</dbReference>
<evidence type="ECO:0000313" key="2">
    <source>
        <dbReference type="Proteomes" id="UP000238362"/>
    </source>
</evidence>